<dbReference type="Proteomes" id="UP000811246">
    <property type="component" value="Chromosome 11"/>
</dbReference>
<comment type="caution">
    <text evidence="2">The sequence shown here is derived from an EMBL/GenBank/DDBJ whole genome shotgun (WGS) entry which is preliminary data.</text>
</comment>
<sequence>MQLVSPFFFVTNLFVLLGSILCGHYTNVPNRSAKPLQATGKIIVVLLSSVC</sequence>
<dbReference type="EMBL" id="CM031835">
    <property type="protein sequence ID" value="KAG6689813.1"/>
    <property type="molecule type" value="Genomic_DNA"/>
</dbReference>
<organism evidence="2 3">
    <name type="scientific">Carya illinoinensis</name>
    <name type="common">Pecan</name>
    <dbReference type="NCBI Taxonomy" id="32201"/>
    <lineage>
        <taxon>Eukaryota</taxon>
        <taxon>Viridiplantae</taxon>
        <taxon>Streptophyta</taxon>
        <taxon>Embryophyta</taxon>
        <taxon>Tracheophyta</taxon>
        <taxon>Spermatophyta</taxon>
        <taxon>Magnoliopsida</taxon>
        <taxon>eudicotyledons</taxon>
        <taxon>Gunneridae</taxon>
        <taxon>Pentapetalae</taxon>
        <taxon>rosids</taxon>
        <taxon>fabids</taxon>
        <taxon>Fagales</taxon>
        <taxon>Juglandaceae</taxon>
        <taxon>Carya</taxon>
    </lineage>
</organism>
<feature type="transmembrane region" description="Helical" evidence="1">
    <location>
        <begin position="6"/>
        <end position="26"/>
    </location>
</feature>
<accession>A0A922J1P0</accession>
<name>A0A922J1P0_CARIL</name>
<evidence type="ECO:0000313" key="2">
    <source>
        <dbReference type="EMBL" id="KAG6689813.1"/>
    </source>
</evidence>
<proteinExistence type="predicted"/>
<keyword evidence="1" id="KW-1133">Transmembrane helix</keyword>
<evidence type="ECO:0000313" key="3">
    <source>
        <dbReference type="Proteomes" id="UP000811246"/>
    </source>
</evidence>
<keyword evidence="1" id="KW-0812">Transmembrane</keyword>
<gene>
    <name evidence="2" type="ORF">I3842_11G193000</name>
</gene>
<dbReference type="AlphaFoldDB" id="A0A922J1P0"/>
<keyword evidence="1" id="KW-0472">Membrane</keyword>
<reference evidence="2" key="1">
    <citation type="submission" date="2021-01" db="EMBL/GenBank/DDBJ databases">
        <authorList>
            <person name="Lovell J.T."/>
            <person name="Bentley N."/>
            <person name="Bhattarai G."/>
            <person name="Jenkins J.W."/>
            <person name="Sreedasyam A."/>
            <person name="Alarcon Y."/>
            <person name="Bock C."/>
            <person name="Boston L."/>
            <person name="Carlson J."/>
            <person name="Cervantes K."/>
            <person name="Clermont K."/>
            <person name="Krom N."/>
            <person name="Kubenka K."/>
            <person name="Mamidi S."/>
            <person name="Mattison C."/>
            <person name="Monteros M."/>
            <person name="Pisani C."/>
            <person name="Plott C."/>
            <person name="Rajasekar S."/>
            <person name="Rhein H.S."/>
            <person name="Rohla C."/>
            <person name="Song M."/>
            <person name="Hilaire R.S."/>
            <person name="Shu S."/>
            <person name="Wells L."/>
            <person name="Wang X."/>
            <person name="Webber J."/>
            <person name="Heerema R.J."/>
            <person name="Klein P."/>
            <person name="Conner P."/>
            <person name="Grauke L."/>
            <person name="Grimwood J."/>
            <person name="Schmutz J."/>
            <person name="Randall J.J."/>
        </authorList>
    </citation>
    <scope>NUCLEOTIDE SEQUENCE</scope>
    <source>
        <tissue evidence="2">Leaf</tissue>
    </source>
</reference>
<protein>
    <submittedName>
        <fullName evidence="2">Uncharacterized protein</fullName>
    </submittedName>
</protein>
<evidence type="ECO:0000256" key="1">
    <source>
        <dbReference type="SAM" id="Phobius"/>
    </source>
</evidence>